<comment type="caution">
    <text evidence="2">The sequence shown here is derived from an EMBL/GenBank/DDBJ whole genome shotgun (WGS) entry which is preliminary data.</text>
</comment>
<dbReference type="InterPro" id="IPR024072">
    <property type="entry name" value="DHFR-like_dom_sf"/>
</dbReference>
<proteinExistence type="predicted"/>
<dbReference type="RefSeq" id="WP_203700962.1">
    <property type="nucleotide sequence ID" value="NZ_BAAALU010000012.1"/>
</dbReference>
<dbReference type="PANTHER" id="PTHR38011:SF11">
    <property type="entry name" value="2,5-DIAMINO-6-RIBOSYLAMINO-4(3H)-PYRIMIDINONE 5'-PHOSPHATE REDUCTASE"/>
    <property type="match status" value="1"/>
</dbReference>
<dbReference type="PANTHER" id="PTHR38011">
    <property type="entry name" value="DIHYDROFOLATE REDUCTASE FAMILY PROTEIN (AFU_ORTHOLOGUE AFUA_8G06820)"/>
    <property type="match status" value="1"/>
</dbReference>
<dbReference type="Proteomes" id="UP000624325">
    <property type="component" value="Unassembled WGS sequence"/>
</dbReference>
<dbReference type="Pfam" id="PF01872">
    <property type="entry name" value="RibD_C"/>
    <property type="match status" value="1"/>
</dbReference>
<dbReference type="Gene3D" id="3.40.430.10">
    <property type="entry name" value="Dihydrofolate Reductase, subunit A"/>
    <property type="match status" value="1"/>
</dbReference>
<evidence type="ECO:0000313" key="3">
    <source>
        <dbReference type="Proteomes" id="UP000624325"/>
    </source>
</evidence>
<gene>
    <name evidence="2" type="ORF">Air01nite_12970</name>
</gene>
<reference evidence="2 3" key="1">
    <citation type="submission" date="2021-01" db="EMBL/GenBank/DDBJ databases">
        <title>Whole genome shotgun sequence of Asanoa iriomotensis NBRC 100142.</title>
        <authorList>
            <person name="Komaki H."/>
            <person name="Tamura T."/>
        </authorList>
    </citation>
    <scope>NUCLEOTIDE SEQUENCE [LARGE SCALE GENOMIC DNA]</scope>
    <source>
        <strain evidence="2 3">NBRC 100142</strain>
    </source>
</reference>
<dbReference type="EMBL" id="BONC01000006">
    <property type="protein sequence ID" value="GIF55202.1"/>
    <property type="molecule type" value="Genomic_DNA"/>
</dbReference>
<evidence type="ECO:0000259" key="1">
    <source>
        <dbReference type="Pfam" id="PF01872"/>
    </source>
</evidence>
<keyword evidence="3" id="KW-1185">Reference proteome</keyword>
<organism evidence="2 3">
    <name type="scientific">Asanoa iriomotensis</name>
    <dbReference type="NCBI Taxonomy" id="234613"/>
    <lineage>
        <taxon>Bacteria</taxon>
        <taxon>Bacillati</taxon>
        <taxon>Actinomycetota</taxon>
        <taxon>Actinomycetes</taxon>
        <taxon>Micromonosporales</taxon>
        <taxon>Micromonosporaceae</taxon>
        <taxon>Asanoa</taxon>
    </lineage>
</organism>
<accession>A0ABQ4BXE6</accession>
<sequence>MGKIIVSHNVTLDGVGQDPTGEEGIGGWANRLSDDDRAAWAKVEQEEAIASTAMLLGRRSYDWFASRWVTRTGEWADRLRDLPKYVVSTTLTELPWPNTTVIALAQVEQLKSRIDGDIVVYGSQQLAHALFDRGLVDEVRLMVYPSVAGAGDRLFASATALRLVDSRRIGDNLAFLTYRTD</sequence>
<name>A0ABQ4BXE6_9ACTN</name>
<protein>
    <submittedName>
        <fullName evidence="2">Pyrimidine reductase</fullName>
    </submittedName>
</protein>
<dbReference type="SUPFAM" id="SSF53597">
    <property type="entry name" value="Dihydrofolate reductase-like"/>
    <property type="match status" value="1"/>
</dbReference>
<evidence type="ECO:0000313" key="2">
    <source>
        <dbReference type="EMBL" id="GIF55202.1"/>
    </source>
</evidence>
<dbReference type="InterPro" id="IPR002734">
    <property type="entry name" value="RibDG_C"/>
</dbReference>
<feature type="domain" description="Bacterial bifunctional deaminase-reductase C-terminal" evidence="1">
    <location>
        <begin position="3"/>
        <end position="173"/>
    </location>
</feature>
<dbReference type="InterPro" id="IPR050765">
    <property type="entry name" value="Riboflavin_Biosynth_HTPR"/>
</dbReference>